<dbReference type="InterPro" id="IPR000873">
    <property type="entry name" value="AMP-dep_synth/lig_dom"/>
</dbReference>
<dbReference type="InterPro" id="IPR045851">
    <property type="entry name" value="AMP-bd_C_sf"/>
</dbReference>
<dbReference type="PANTHER" id="PTHR24096:SF353">
    <property type="entry name" value="GH16244P-RELATED"/>
    <property type="match status" value="1"/>
</dbReference>
<dbReference type="FunFam" id="3.30.300.30:FF:000007">
    <property type="entry name" value="4-coumarate--CoA ligase 2"/>
    <property type="match status" value="1"/>
</dbReference>
<feature type="domain" description="AMP-binding enzyme C-terminal" evidence="5">
    <location>
        <begin position="473"/>
        <end position="549"/>
    </location>
</feature>
<dbReference type="AlphaFoldDB" id="A0A5N4AQC3"/>
<accession>A0A5N4AQC3</accession>
<dbReference type="Pfam" id="PF13193">
    <property type="entry name" value="AMP-binding_C"/>
    <property type="match status" value="1"/>
</dbReference>
<dbReference type="GO" id="GO:0005777">
    <property type="term" value="C:peroxisome"/>
    <property type="evidence" value="ECO:0007669"/>
    <property type="project" value="UniProtKB-SubCell"/>
</dbReference>
<dbReference type="InterPro" id="IPR042099">
    <property type="entry name" value="ANL_N_sf"/>
</dbReference>
<sequence length="557" mass="61774">MALTKVTHLQKLLPLRARGKGWRSFSDKIIYSKVSNVEVPKLSIDDYVWKDLDKWSDKIAMECAETGRSYSYAEVHKKSKRVANFLTNCKGLSKGDVVATILPNVPEYPMIVLGALQAGLKVSPLSPDLTKDELIYCFGISKPSIIFTLTDLWAKIYHGIKGTNAPIVVMNHREEVMDAPTGAIKLSEVFGNTYPSQKRVHYWNDVIYLPYSSGTTGLMKCIELTNANIMHSVHNYTVPEFNMSAPTDDENQDVFFAILPMSHMSVYAVFVYLALGCKIITVPKFTRKSFTNILRNMRPTICHMVPPLAQLLINDPCITSEHLGSFNAILIGGAPLGTHDLQCLIEKANGKIHVLQAYGMTETAGPSHLQTPHVPSGMKAGSCGINLPGIECKIVNGEGEMLGRNESGTIYIRGPQVFKGYLDNPEATRLALDSEGWLNTGDLGHFDEDDHIFITDRLKEMIKVKGFQVAPAELENILRSHPDVDDAAVVGIPHDRFGEVPKAFIVTRSIAHINLKRIEEFVASKVSKHKHLLGGIVVIDHIPKTPSGKILRRNLRE</sequence>
<gene>
    <name evidence="6" type="ORF">PPYR_07414</name>
</gene>
<evidence type="ECO:0000313" key="7">
    <source>
        <dbReference type="Proteomes" id="UP000327044"/>
    </source>
</evidence>
<dbReference type="SUPFAM" id="SSF56801">
    <property type="entry name" value="Acetyl-CoA synthetase-like"/>
    <property type="match status" value="1"/>
</dbReference>
<evidence type="ECO:0000256" key="1">
    <source>
        <dbReference type="ARBA" id="ARBA00004275"/>
    </source>
</evidence>
<protein>
    <submittedName>
        <fullName evidence="6">Uncharacterized protein</fullName>
    </submittedName>
</protein>
<dbReference type="EMBL" id="VVIM01000005">
    <property type="protein sequence ID" value="KAB0799534.1"/>
    <property type="molecule type" value="Genomic_DNA"/>
</dbReference>
<comment type="caution">
    <text evidence="6">The sequence shown here is derived from an EMBL/GenBank/DDBJ whole genome shotgun (WGS) entry which is preliminary data.</text>
</comment>
<evidence type="ECO:0000259" key="4">
    <source>
        <dbReference type="Pfam" id="PF00501"/>
    </source>
</evidence>
<dbReference type="InterPro" id="IPR020845">
    <property type="entry name" value="AMP-binding_CS"/>
</dbReference>
<dbReference type="GO" id="GO:0046949">
    <property type="term" value="P:fatty-acyl-CoA biosynthetic process"/>
    <property type="evidence" value="ECO:0007669"/>
    <property type="project" value="TreeGrafter"/>
</dbReference>
<dbReference type="OrthoDB" id="10253869at2759"/>
<comment type="similarity">
    <text evidence="2">Belongs to the ATP-dependent AMP-binding enzyme family.</text>
</comment>
<reference evidence="6 7" key="1">
    <citation type="journal article" date="2018" name="Elife">
        <title>Firefly genomes illuminate parallel origins of bioluminescence in beetles.</title>
        <authorList>
            <person name="Fallon T.R."/>
            <person name="Lower S.E."/>
            <person name="Chang C.H."/>
            <person name="Bessho-Uehara M."/>
            <person name="Martin G.J."/>
            <person name="Bewick A.J."/>
            <person name="Behringer M."/>
            <person name="Debat H.J."/>
            <person name="Wong I."/>
            <person name="Day J.C."/>
            <person name="Suvorov A."/>
            <person name="Silva C.J."/>
            <person name="Stanger-Hall K.F."/>
            <person name="Hall D.W."/>
            <person name="Schmitz R.J."/>
            <person name="Nelson D.R."/>
            <person name="Lewis S.M."/>
            <person name="Shigenobu S."/>
            <person name="Bybee S.M."/>
            <person name="Larracuente A.M."/>
            <person name="Oba Y."/>
            <person name="Weng J.K."/>
        </authorList>
    </citation>
    <scope>NUCLEOTIDE SEQUENCE [LARGE SCALE GENOMIC DNA]</scope>
    <source>
        <strain evidence="6">1611_PpyrPB1</strain>
        <tissue evidence="6">Whole body</tissue>
    </source>
</reference>
<evidence type="ECO:0000313" key="6">
    <source>
        <dbReference type="EMBL" id="KAB0799534.1"/>
    </source>
</evidence>
<proteinExistence type="inferred from homology"/>
<evidence type="ECO:0000256" key="2">
    <source>
        <dbReference type="ARBA" id="ARBA00006432"/>
    </source>
</evidence>
<dbReference type="Gene3D" id="3.30.300.30">
    <property type="match status" value="1"/>
</dbReference>
<name>A0A5N4AQC3_PHOPY</name>
<comment type="subcellular location">
    <subcellularLocation>
        <location evidence="1">Peroxisome</location>
    </subcellularLocation>
</comment>
<evidence type="ECO:0000259" key="5">
    <source>
        <dbReference type="Pfam" id="PF13193"/>
    </source>
</evidence>
<dbReference type="PROSITE" id="PS00455">
    <property type="entry name" value="AMP_BINDING"/>
    <property type="match status" value="1"/>
</dbReference>
<dbReference type="Pfam" id="PF00501">
    <property type="entry name" value="AMP-binding"/>
    <property type="match status" value="1"/>
</dbReference>
<dbReference type="InParanoid" id="A0A5N4AQC3"/>
<feature type="domain" description="AMP-dependent synthetase/ligase" evidence="4">
    <location>
        <begin position="51"/>
        <end position="422"/>
    </location>
</feature>
<dbReference type="PANTHER" id="PTHR24096">
    <property type="entry name" value="LONG-CHAIN-FATTY-ACID--COA LIGASE"/>
    <property type="match status" value="1"/>
</dbReference>
<organism evidence="6 7">
    <name type="scientific">Photinus pyralis</name>
    <name type="common">Common eastern firefly</name>
    <name type="synonym">Lampyris pyralis</name>
    <dbReference type="NCBI Taxonomy" id="7054"/>
    <lineage>
        <taxon>Eukaryota</taxon>
        <taxon>Metazoa</taxon>
        <taxon>Ecdysozoa</taxon>
        <taxon>Arthropoda</taxon>
        <taxon>Hexapoda</taxon>
        <taxon>Insecta</taxon>
        <taxon>Pterygota</taxon>
        <taxon>Neoptera</taxon>
        <taxon>Endopterygota</taxon>
        <taxon>Coleoptera</taxon>
        <taxon>Polyphaga</taxon>
        <taxon>Elateriformia</taxon>
        <taxon>Elateroidea</taxon>
        <taxon>Lampyridae</taxon>
        <taxon>Lampyrinae</taxon>
        <taxon>Photinus</taxon>
    </lineage>
</organism>
<keyword evidence="3" id="KW-0576">Peroxisome</keyword>
<evidence type="ECO:0000256" key="3">
    <source>
        <dbReference type="ARBA" id="ARBA00023140"/>
    </source>
</evidence>
<keyword evidence="7" id="KW-1185">Reference proteome</keyword>
<dbReference type="Proteomes" id="UP000327044">
    <property type="component" value="Unassembled WGS sequence"/>
</dbReference>
<dbReference type="Gene3D" id="3.40.50.12780">
    <property type="entry name" value="N-terminal domain of ligase-like"/>
    <property type="match status" value="1"/>
</dbReference>
<dbReference type="GO" id="GO:0004467">
    <property type="term" value="F:long-chain fatty acid-CoA ligase activity"/>
    <property type="evidence" value="ECO:0007669"/>
    <property type="project" value="TreeGrafter"/>
</dbReference>
<dbReference type="InterPro" id="IPR025110">
    <property type="entry name" value="AMP-bd_C"/>
</dbReference>